<dbReference type="PANTHER" id="PTHR47973">
    <property type="entry name" value="CYSTEINE-RICH RECEPTOR-LIKE PROTEIN KINASE 3"/>
    <property type="match status" value="1"/>
</dbReference>
<dbReference type="AlphaFoldDB" id="A0AAW0LF28"/>
<dbReference type="EMBL" id="PKMF04000107">
    <property type="protein sequence ID" value="KAK7849945.1"/>
    <property type="molecule type" value="Genomic_DNA"/>
</dbReference>
<dbReference type="GO" id="GO:0005524">
    <property type="term" value="F:ATP binding"/>
    <property type="evidence" value="ECO:0007669"/>
    <property type="project" value="UniProtKB-KW"/>
</dbReference>
<keyword evidence="6" id="KW-1185">Reference proteome</keyword>
<keyword evidence="1" id="KW-0808">Transferase</keyword>
<evidence type="ECO:0000256" key="4">
    <source>
        <dbReference type="ARBA" id="ARBA00022840"/>
    </source>
</evidence>
<reference evidence="5 6" key="1">
    <citation type="journal article" date="2018" name="Sci. Data">
        <title>The draft genome sequence of cork oak.</title>
        <authorList>
            <person name="Ramos A.M."/>
            <person name="Usie A."/>
            <person name="Barbosa P."/>
            <person name="Barros P.M."/>
            <person name="Capote T."/>
            <person name="Chaves I."/>
            <person name="Simoes F."/>
            <person name="Abreu I."/>
            <person name="Carrasquinho I."/>
            <person name="Faro C."/>
            <person name="Guimaraes J.B."/>
            <person name="Mendonca D."/>
            <person name="Nobrega F."/>
            <person name="Rodrigues L."/>
            <person name="Saibo N.J.M."/>
            <person name="Varela M.C."/>
            <person name="Egas C."/>
            <person name="Matos J."/>
            <person name="Miguel C.M."/>
            <person name="Oliveira M.M."/>
            <person name="Ricardo C.P."/>
            <person name="Goncalves S."/>
        </authorList>
    </citation>
    <scope>NUCLEOTIDE SEQUENCE [LARGE SCALE GENOMIC DNA]</scope>
    <source>
        <strain evidence="6">cv. HL8</strain>
    </source>
</reference>
<proteinExistence type="predicted"/>
<keyword evidence="3" id="KW-0418">Kinase</keyword>
<evidence type="ECO:0000313" key="5">
    <source>
        <dbReference type="EMBL" id="KAK7849945.1"/>
    </source>
</evidence>
<accession>A0AAW0LF28</accession>
<name>A0AAW0LF28_QUESU</name>
<organism evidence="5 6">
    <name type="scientific">Quercus suber</name>
    <name type="common">Cork oak</name>
    <dbReference type="NCBI Taxonomy" id="58331"/>
    <lineage>
        <taxon>Eukaryota</taxon>
        <taxon>Viridiplantae</taxon>
        <taxon>Streptophyta</taxon>
        <taxon>Embryophyta</taxon>
        <taxon>Tracheophyta</taxon>
        <taxon>Spermatophyta</taxon>
        <taxon>Magnoliopsida</taxon>
        <taxon>eudicotyledons</taxon>
        <taxon>Gunneridae</taxon>
        <taxon>Pentapetalae</taxon>
        <taxon>rosids</taxon>
        <taxon>fabids</taxon>
        <taxon>Fagales</taxon>
        <taxon>Fagaceae</taxon>
        <taxon>Quercus</taxon>
    </lineage>
</organism>
<dbReference type="Proteomes" id="UP000237347">
    <property type="component" value="Unassembled WGS sequence"/>
</dbReference>
<evidence type="ECO:0000256" key="2">
    <source>
        <dbReference type="ARBA" id="ARBA00022741"/>
    </source>
</evidence>
<evidence type="ECO:0000313" key="6">
    <source>
        <dbReference type="Proteomes" id="UP000237347"/>
    </source>
</evidence>
<sequence length="107" mass="12174">MEKMHDALVAGILTSQSCHLQQIWKLDEAKSPEVNIKEAEILVKVALLCTNASPSLRPIMSKVVSMLEGRMTVLDMSPEPCTYSDDLRFKAMRDLRRQRENQSLNRS</sequence>
<protein>
    <submittedName>
        <fullName evidence="5">Lrr receptor-like serine/threonine-protein kinase rfk1</fullName>
    </submittedName>
</protein>
<dbReference type="InterPro" id="IPR052059">
    <property type="entry name" value="CR_Ser/Thr_kinase"/>
</dbReference>
<keyword evidence="4" id="KW-0067">ATP-binding</keyword>
<comment type="caution">
    <text evidence="5">The sequence shown here is derived from an EMBL/GenBank/DDBJ whole genome shotgun (WGS) entry which is preliminary data.</text>
</comment>
<evidence type="ECO:0000256" key="1">
    <source>
        <dbReference type="ARBA" id="ARBA00022679"/>
    </source>
</evidence>
<keyword evidence="2" id="KW-0547">Nucleotide-binding</keyword>
<gene>
    <name evidence="5" type="primary">RKF1_6</name>
    <name evidence="5" type="ORF">CFP56_001941</name>
</gene>
<evidence type="ECO:0000256" key="3">
    <source>
        <dbReference type="ARBA" id="ARBA00022777"/>
    </source>
</evidence>
<dbReference type="PROSITE" id="PS51257">
    <property type="entry name" value="PROKAR_LIPOPROTEIN"/>
    <property type="match status" value="1"/>
</dbReference>
<dbReference type="GO" id="GO:0016301">
    <property type="term" value="F:kinase activity"/>
    <property type="evidence" value="ECO:0007669"/>
    <property type="project" value="UniProtKB-KW"/>
</dbReference>